<accession>A0A1J1IUN8</accession>
<keyword evidence="5" id="KW-1185">Reference proteome</keyword>
<evidence type="ECO:0000313" key="4">
    <source>
        <dbReference type="EMBL" id="CRL03418.1"/>
    </source>
</evidence>
<feature type="domain" description="Carboxylesterase type B" evidence="3">
    <location>
        <begin position="31"/>
        <end position="540"/>
    </location>
</feature>
<protein>
    <submittedName>
        <fullName evidence="4">CLUMA_CG016445, isoform A</fullName>
    </submittedName>
</protein>
<dbReference type="EMBL" id="CVRI01000059">
    <property type="protein sequence ID" value="CRL03418.1"/>
    <property type="molecule type" value="Genomic_DNA"/>
</dbReference>
<dbReference type="InterPro" id="IPR029058">
    <property type="entry name" value="AB_hydrolase_fold"/>
</dbReference>
<dbReference type="OrthoDB" id="19653at2759"/>
<keyword evidence="2" id="KW-0732">Signal</keyword>
<name>A0A1J1IUN8_9DIPT</name>
<dbReference type="STRING" id="568069.A0A1J1IUN8"/>
<dbReference type="AlphaFoldDB" id="A0A1J1IUN8"/>
<dbReference type="PROSITE" id="PS00941">
    <property type="entry name" value="CARBOXYLESTERASE_B_2"/>
    <property type="match status" value="1"/>
</dbReference>
<dbReference type="Pfam" id="PF00135">
    <property type="entry name" value="COesterase"/>
    <property type="match status" value="1"/>
</dbReference>
<feature type="signal peptide" evidence="2">
    <location>
        <begin position="1"/>
        <end position="22"/>
    </location>
</feature>
<dbReference type="Proteomes" id="UP000183832">
    <property type="component" value="Unassembled WGS sequence"/>
</dbReference>
<evidence type="ECO:0000259" key="3">
    <source>
        <dbReference type="Pfam" id="PF00135"/>
    </source>
</evidence>
<dbReference type="InterPro" id="IPR002018">
    <property type="entry name" value="CarbesteraseB"/>
</dbReference>
<dbReference type="Gene3D" id="3.40.50.1820">
    <property type="entry name" value="alpha/beta hydrolase"/>
    <property type="match status" value="1"/>
</dbReference>
<proteinExistence type="predicted"/>
<dbReference type="InterPro" id="IPR050309">
    <property type="entry name" value="Type-B_Carboxylest/Lipase"/>
</dbReference>
<evidence type="ECO:0000256" key="1">
    <source>
        <dbReference type="ARBA" id="ARBA00023180"/>
    </source>
</evidence>
<reference evidence="4 5" key="1">
    <citation type="submission" date="2015-04" db="EMBL/GenBank/DDBJ databases">
        <authorList>
            <person name="Syromyatnikov M.Y."/>
            <person name="Popov V.N."/>
        </authorList>
    </citation>
    <scope>NUCLEOTIDE SEQUENCE [LARGE SCALE GENOMIC DNA]</scope>
</reference>
<dbReference type="SUPFAM" id="SSF53474">
    <property type="entry name" value="alpha/beta-Hydrolases"/>
    <property type="match status" value="1"/>
</dbReference>
<dbReference type="PANTHER" id="PTHR11559">
    <property type="entry name" value="CARBOXYLESTERASE"/>
    <property type="match status" value="1"/>
</dbReference>
<evidence type="ECO:0000256" key="2">
    <source>
        <dbReference type="SAM" id="SignalP"/>
    </source>
</evidence>
<feature type="chain" id="PRO_5012453037" evidence="2">
    <location>
        <begin position="23"/>
        <end position="556"/>
    </location>
</feature>
<dbReference type="InterPro" id="IPR019819">
    <property type="entry name" value="Carboxylesterase_B_CS"/>
</dbReference>
<organism evidence="4 5">
    <name type="scientific">Clunio marinus</name>
    <dbReference type="NCBI Taxonomy" id="568069"/>
    <lineage>
        <taxon>Eukaryota</taxon>
        <taxon>Metazoa</taxon>
        <taxon>Ecdysozoa</taxon>
        <taxon>Arthropoda</taxon>
        <taxon>Hexapoda</taxon>
        <taxon>Insecta</taxon>
        <taxon>Pterygota</taxon>
        <taxon>Neoptera</taxon>
        <taxon>Endopterygota</taxon>
        <taxon>Diptera</taxon>
        <taxon>Nematocera</taxon>
        <taxon>Chironomoidea</taxon>
        <taxon>Chironomidae</taxon>
        <taxon>Clunio</taxon>
    </lineage>
</organism>
<keyword evidence="1" id="KW-0325">Glycoprotein</keyword>
<evidence type="ECO:0000313" key="5">
    <source>
        <dbReference type="Proteomes" id="UP000183832"/>
    </source>
</evidence>
<sequence>MNTMTLFSQLLLFAAVLAKVSGFWWLLPEYKTVTTTSGKVRAMKFGSEDYYSFKGIPYAEPPVGNLRFRNPVPVQSWSGVRNAYSHGSSCPNELVLGINGDEDCLFLNVYTPDVSGTLPVMIWIHGGSFVYGSGDTIDYGPKYLMEEGVIVVTINYRLGALGFLNTGDKYAQGNYGLKDMTLAIKWVKDNIGAFGGDPQKITLFGQSVGSAAVNLLLLSEMSKGLFQRAIMQSGTALTPFAFRENGVEKAEQLGHNLDLTFDSTQSLIDQLRQLPYQAILLASESVFGVDEPRMLRPFNFVPCVEPDDSLEERFLEDNPTNLLEATGNTKPILIGTTNSEALYMIREDLLDFSVFDDYNNNPNYFVPSSFGLTEGSSDSTDVINYIKSFYFNNQPLSYSTREQYAQFHTDAQYIFPTERVLKHFQFSNEPIYRYEFTFSGKFNHIKNFLFLSSYDGACHSDDLYYLFDTIIPYWPWPSSEVEEARTVRDRVVRLWTNFAKYGNPTPNTDNLVNQNWPPFDQTTRTYLEIGKELTVKNEPNRLEELHNFQLLFALVF</sequence>
<gene>
    <name evidence="4" type="primary">similar to Esterase FE4</name>
    <name evidence="4" type="ORF">CLUMA_CG016445</name>
</gene>